<sequence length="80" mass="9448">MNELQFKELGAQGWSEMKWSCCYDPMKQEEGIYCCVVVEWDVEKMKLQTVEDRLIITNEDYVEVELRLLVVKLLAAFELP</sequence>
<gene>
    <name evidence="1" type="ORF">C5167_013536</name>
</gene>
<dbReference type="EMBL" id="CM010717">
    <property type="protein sequence ID" value="RZC54676.1"/>
    <property type="molecule type" value="Genomic_DNA"/>
</dbReference>
<keyword evidence="2" id="KW-1185">Reference proteome</keyword>
<dbReference type="AlphaFoldDB" id="A0A4Y7J2K0"/>
<dbReference type="Gramene" id="RZC54676">
    <property type="protein sequence ID" value="RZC54676"/>
    <property type="gene ID" value="C5167_013536"/>
</dbReference>
<evidence type="ECO:0000313" key="1">
    <source>
        <dbReference type="EMBL" id="RZC54676.1"/>
    </source>
</evidence>
<evidence type="ECO:0000313" key="2">
    <source>
        <dbReference type="Proteomes" id="UP000316621"/>
    </source>
</evidence>
<organism evidence="1 2">
    <name type="scientific">Papaver somniferum</name>
    <name type="common">Opium poppy</name>
    <dbReference type="NCBI Taxonomy" id="3469"/>
    <lineage>
        <taxon>Eukaryota</taxon>
        <taxon>Viridiplantae</taxon>
        <taxon>Streptophyta</taxon>
        <taxon>Embryophyta</taxon>
        <taxon>Tracheophyta</taxon>
        <taxon>Spermatophyta</taxon>
        <taxon>Magnoliopsida</taxon>
        <taxon>Ranunculales</taxon>
        <taxon>Papaveraceae</taxon>
        <taxon>Papaveroideae</taxon>
        <taxon>Papaver</taxon>
    </lineage>
</organism>
<protein>
    <submittedName>
        <fullName evidence="1">Uncharacterized protein</fullName>
    </submittedName>
</protein>
<dbReference type="Proteomes" id="UP000316621">
    <property type="component" value="Chromosome 3"/>
</dbReference>
<name>A0A4Y7J2K0_PAPSO</name>
<reference evidence="1 2" key="1">
    <citation type="journal article" date="2018" name="Science">
        <title>The opium poppy genome and morphinan production.</title>
        <authorList>
            <person name="Guo L."/>
            <person name="Winzer T."/>
            <person name="Yang X."/>
            <person name="Li Y."/>
            <person name="Ning Z."/>
            <person name="He Z."/>
            <person name="Teodor R."/>
            <person name="Lu Y."/>
            <person name="Bowser T.A."/>
            <person name="Graham I.A."/>
            <person name="Ye K."/>
        </authorList>
    </citation>
    <scope>NUCLEOTIDE SEQUENCE [LARGE SCALE GENOMIC DNA]</scope>
    <source>
        <strain evidence="2">cv. HN1</strain>
        <tissue evidence="1">Leaves</tissue>
    </source>
</reference>
<accession>A0A4Y7J2K0</accession>
<proteinExistence type="predicted"/>